<evidence type="ECO:0000313" key="2">
    <source>
        <dbReference type="Proteomes" id="UP001165063"/>
    </source>
</evidence>
<accession>A0A9W6Z3Q8</accession>
<keyword evidence="2" id="KW-1185">Reference proteome</keyword>
<evidence type="ECO:0000313" key="1">
    <source>
        <dbReference type="EMBL" id="GMG51865.1"/>
    </source>
</evidence>
<name>A0A9W6Z3Q8_AMBMO</name>
<reference evidence="1" key="1">
    <citation type="submission" date="2023-04" db="EMBL/GenBank/DDBJ databases">
        <title>Ambrosiozyma monospora NBRC 1965.</title>
        <authorList>
            <person name="Ichikawa N."/>
            <person name="Sato H."/>
            <person name="Tonouchi N."/>
        </authorList>
    </citation>
    <scope>NUCLEOTIDE SEQUENCE</scope>
    <source>
        <strain evidence="1">NBRC 1965</strain>
    </source>
</reference>
<dbReference type="AlphaFoldDB" id="A0A9W6Z3Q8"/>
<protein>
    <submittedName>
        <fullName evidence="1">Unnamed protein product</fullName>
    </submittedName>
</protein>
<organism evidence="1 2">
    <name type="scientific">Ambrosiozyma monospora</name>
    <name type="common">Yeast</name>
    <name type="synonym">Endomycopsis monosporus</name>
    <dbReference type="NCBI Taxonomy" id="43982"/>
    <lineage>
        <taxon>Eukaryota</taxon>
        <taxon>Fungi</taxon>
        <taxon>Dikarya</taxon>
        <taxon>Ascomycota</taxon>
        <taxon>Saccharomycotina</taxon>
        <taxon>Pichiomycetes</taxon>
        <taxon>Pichiales</taxon>
        <taxon>Pichiaceae</taxon>
        <taxon>Ambrosiozyma</taxon>
    </lineage>
</organism>
<gene>
    <name evidence="1" type="ORF">Amon01_000727200</name>
</gene>
<dbReference type="EMBL" id="BSXU01005253">
    <property type="protein sequence ID" value="GMG51865.1"/>
    <property type="molecule type" value="Genomic_DNA"/>
</dbReference>
<dbReference type="Proteomes" id="UP001165063">
    <property type="component" value="Unassembled WGS sequence"/>
</dbReference>
<comment type="caution">
    <text evidence="1">The sequence shown here is derived from an EMBL/GenBank/DDBJ whole genome shotgun (WGS) entry which is preliminary data.</text>
</comment>
<sequence>MIAHGQTAVVTFTSPPERSLVSTTPTTQNAKITLTRTFTDPNINLRKRELHTESTSSLQQQSTDTTIITDATTNDEDAIHSPIMYTHTIPIHGGVRSPLPTHRTGHQQLQQKQPDDIISSISNRFKKYGDGCIEDAYSISTAHECDLSGDLVDKFATDNDAEFEDVDDEMPFDLNVKQVTIVRFVTLTFDSELSEASVAESISADTIGSSSSSSTSTIHSVSKASLNTASVYQDFANPSLEFSIIGLTFGFICLLIV</sequence>
<proteinExistence type="predicted"/>
<dbReference type="OrthoDB" id="421038at2759"/>